<dbReference type="EMBL" id="QPGL01000002">
    <property type="protein sequence ID" value="RCS70515.1"/>
    <property type="molecule type" value="Genomic_DNA"/>
</dbReference>
<comment type="function">
    <text evidence="7">Catalyzes reversively the conversion of L-aspartate beta-semialdehyde (ASA) to L-2,4-diaminobutyrate (DABA) by transamination with L-glutamate.</text>
</comment>
<comment type="caution">
    <text evidence="9">The sequence shown here is derived from an EMBL/GenBank/DDBJ whole genome shotgun (WGS) entry which is preliminary data.</text>
</comment>
<dbReference type="InterPro" id="IPR015421">
    <property type="entry name" value="PyrdxlP-dep_Trfase_major"/>
</dbReference>
<reference evidence="9 10" key="1">
    <citation type="journal article" date="2017" name="Elife">
        <title>Extensive horizontal gene transfer in cheese-associated bacteria.</title>
        <authorList>
            <person name="Bonham K.S."/>
            <person name="Wolfe B.E."/>
            <person name="Dutton R.J."/>
        </authorList>
    </citation>
    <scope>NUCLEOTIDE SEQUENCE [LARGE SCALE GENOMIC DNA]</scope>
    <source>
        <strain evidence="9 10">JB196</strain>
    </source>
</reference>
<dbReference type="NCBIfam" id="TIGR00709">
    <property type="entry name" value="dat"/>
    <property type="match status" value="1"/>
</dbReference>
<organism evidence="9 10">
    <name type="scientific">Vibrio casei</name>
    <dbReference type="NCBI Taxonomy" id="673372"/>
    <lineage>
        <taxon>Bacteria</taxon>
        <taxon>Pseudomonadati</taxon>
        <taxon>Pseudomonadota</taxon>
        <taxon>Gammaproteobacteria</taxon>
        <taxon>Vibrionales</taxon>
        <taxon>Vibrionaceae</taxon>
        <taxon>Vibrio</taxon>
    </lineage>
</organism>
<dbReference type="RefSeq" id="WP_086960188.1">
    <property type="nucleotide sequence ID" value="NZ_AP018681.1"/>
</dbReference>
<dbReference type="Gene3D" id="3.90.1150.10">
    <property type="entry name" value="Aspartate Aminotransferase, domain 1"/>
    <property type="match status" value="1"/>
</dbReference>
<dbReference type="GeneID" id="303190015"/>
<evidence type="ECO:0000256" key="6">
    <source>
        <dbReference type="RuleBase" id="RU003560"/>
    </source>
</evidence>
<accession>A0A368LIR5</accession>
<dbReference type="NCBIfam" id="TIGR02407">
    <property type="entry name" value="ectoine_ectB"/>
    <property type="match status" value="1"/>
</dbReference>
<feature type="coiled-coil region" evidence="8">
    <location>
        <begin position="320"/>
        <end position="347"/>
    </location>
</feature>
<gene>
    <name evidence="9" type="primary">ectB</name>
    <name evidence="9" type="ORF">CIK83_13900</name>
</gene>
<dbReference type="GO" id="GO:0019491">
    <property type="term" value="P:ectoine biosynthetic process"/>
    <property type="evidence" value="ECO:0007669"/>
    <property type="project" value="UniProtKB-UniPathway"/>
</dbReference>
<dbReference type="InterPro" id="IPR049704">
    <property type="entry name" value="Aminotrans_3_PPA_site"/>
</dbReference>
<evidence type="ECO:0000256" key="7">
    <source>
        <dbReference type="RuleBase" id="RU365034"/>
    </source>
</evidence>
<evidence type="ECO:0000256" key="5">
    <source>
        <dbReference type="ARBA" id="ARBA00022898"/>
    </source>
</evidence>
<sequence length="421" mass="46220">MNIFKKHESNVQCYANNFPVVFSSAKGCWLHTEDGDRYLDFLAGAGSLNYGHNNPVLKKALLDYIDQDGLTHGLDMHSQAKGHFLESFNEKILKPRELEYKVQFTGPTGTNAVEAAMKLARKVKDRTNIVAFTNGFHGVSYGALAATGNQHHRGGAAMPLSGVTRIPYEGYADIDGLALFETMLNDNSGGLDKPAAVLVEVVQGEGGLNAASNEWLQRLEKICKGNDILLIVDDIQAGCGRTGTFFSFEPSGIKPDMVTLSKSIGGYGLPMAIMLMKPDLDQWAPGEHNGTFRGNNHAFVTAAEAIDTYWHNDEFETHIKERAEQLNQSLQNNLKQYSNLFEGIKGRGLMQGIECKNGDVADMITSECFENGMIIETAGPNDEVVKFFCPLTVSESELEQGIHIFEKAVETISTKLTRRAS</sequence>
<dbReference type="GO" id="GO:0045303">
    <property type="term" value="F:diaminobutyrate-2-oxoglutarate transaminase activity"/>
    <property type="evidence" value="ECO:0007669"/>
    <property type="project" value="UniProtKB-EC"/>
</dbReference>
<dbReference type="UniPathway" id="UPA00067">
    <property type="reaction ID" value="UER00121"/>
</dbReference>
<dbReference type="InterPro" id="IPR012773">
    <property type="entry name" value="Ectoine_EctB"/>
</dbReference>
<comment type="cofactor">
    <cofactor evidence="1 7">
        <name>pyridoxal 5'-phosphate</name>
        <dbReference type="ChEBI" id="CHEBI:597326"/>
    </cofactor>
</comment>
<keyword evidence="10" id="KW-1185">Reference proteome</keyword>
<dbReference type="SUPFAM" id="SSF53383">
    <property type="entry name" value="PLP-dependent transferases"/>
    <property type="match status" value="1"/>
</dbReference>
<dbReference type="InterPro" id="IPR015422">
    <property type="entry name" value="PyrdxlP-dep_Trfase_small"/>
</dbReference>
<dbReference type="InterPro" id="IPR015424">
    <property type="entry name" value="PyrdxlP-dep_Trfase"/>
</dbReference>
<comment type="similarity">
    <text evidence="2 6">Belongs to the class-III pyridoxal-phosphate-dependent aminotransferase family.</text>
</comment>
<keyword evidence="8" id="KW-0175">Coiled coil</keyword>
<dbReference type="PROSITE" id="PS00600">
    <property type="entry name" value="AA_TRANSFER_CLASS_3"/>
    <property type="match status" value="1"/>
</dbReference>
<dbReference type="PANTHER" id="PTHR43552">
    <property type="entry name" value="DIAMINOBUTYRATE--2-OXOGLUTARATE AMINOTRANSFERASE"/>
    <property type="match status" value="1"/>
</dbReference>
<keyword evidence="3 7" id="KW-0032">Aminotransferase</keyword>
<evidence type="ECO:0000256" key="1">
    <source>
        <dbReference type="ARBA" id="ARBA00001933"/>
    </source>
</evidence>
<dbReference type="NCBIfam" id="NF006733">
    <property type="entry name" value="PRK09264.1"/>
    <property type="match status" value="1"/>
</dbReference>
<dbReference type="PANTHER" id="PTHR43552:SF2">
    <property type="entry name" value="DIAMINOBUTYRATE--2-OXOGLUTARATE TRANSAMINASE"/>
    <property type="match status" value="1"/>
</dbReference>
<proteinExistence type="inferred from homology"/>
<protein>
    <recommendedName>
        <fullName evidence="7">Diaminobutyrate--2-oxoglutarate transaminase</fullName>
        <ecNumber evidence="7">2.6.1.76</ecNumber>
    </recommendedName>
    <alternativeName>
        <fullName evidence="7">DABA aminotransferase</fullName>
    </alternativeName>
</protein>
<dbReference type="InterPro" id="IPR004637">
    <property type="entry name" value="Dat"/>
</dbReference>
<dbReference type="EC" id="2.6.1.76" evidence="7"/>
<dbReference type="PIRSF" id="PIRSF000521">
    <property type="entry name" value="Transaminase_4ab_Lys_Orn"/>
    <property type="match status" value="1"/>
</dbReference>
<dbReference type="GO" id="GO:0047307">
    <property type="term" value="F:diaminobutyrate-pyruvate transaminase activity"/>
    <property type="evidence" value="ECO:0007669"/>
    <property type="project" value="InterPro"/>
</dbReference>
<evidence type="ECO:0000256" key="4">
    <source>
        <dbReference type="ARBA" id="ARBA00022679"/>
    </source>
</evidence>
<dbReference type="GO" id="GO:0030170">
    <property type="term" value="F:pyridoxal phosphate binding"/>
    <property type="evidence" value="ECO:0007669"/>
    <property type="project" value="InterPro"/>
</dbReference>
<dbReference type="Gene3D" id="3.40.640.10">
    <property type="entry name" value="Type I PLP-dependent aspartate aminotransferase-like (Major domain)"/>
    <property type="match status" value="1"/>
</dbReference>
<keyword evidence="4 7" id="KW-0808">Transferase</keyword>
<dbReference type="Proteomes" id="UP000252479">
    <property type="component" value="Unassembled WGS sequence"/>
</dbReference>
<evidence type="ECO:0000313" key="10">
    <source>
        <dbReference type="Proteomes" id="UP000252479"/>
    </source>
</evidence>
<evidence type="ECO:0000256" key="3">
    <source>
        <dbReference type="ARBA" id="ARBA00022576"/>
    </source>
</evidence>
<dbReference type="CDD" id="cd00610">
    <property type="entry name" value="OAT_like"/>
    <property type="match status" value="1"/>
</dbReference>
<name>A0A368LIR5_9VIBR</name>
<comment type="pathway">
    <text evidence="7">Amine and polyamine biosynthesis; ectoine biosynthesis; L-ectoine from L-aspartate 4-semialdehyde: step 1/3.</text>
</comment>
<keyword evidence="5 6" id="KW-0663">Pyridoxal phosphate</keyword>
<dbReference type="FunFam" id="3.40.640.10:FF:000004">
    <property type="entry name" value="Acetylornithine aminotransferase"/>
    <property type="match status" value="1"/>
</dbReference>
<dbReference type="InterPro" id="IPR005814">
    <property type="entry name" value="Aminotrans_3"/>
</dbReference>
<dbReference type="Pfam" id="PF00202">
    <property type="entry name" value="Aminotran_3"/>
    <property type="match status" value="1"/>
</dbReference>
<evidence type="ECO:0000313" key="9">
    <source>
        <dbReference type="EMBL" id="RCS70515.1"/>
    </source>
</evidence>
<evidence type="ECO:0000256" key="8">
    <source>
        <dbReference type="SAM" id="Coils"/>
    </source>
</evidence>
<comment type="catalytic activity">
    <reaction evidence="7">
        <text>L-2,4-diaminobutanoate + 2-oxoglutarate = L-aspartate 4-semialdehyde + L-glutamate</text>
        <dbReference type="Rhea" id="RHEA:11160"/>
        <dbReference type="ChEBI" id="CHEBI:16810"/>
        <dbReference type="ChEBI" id="CHEBI:29985"/>
        <dbReference type="ChEBI" id="CHEBI:58761"/>
        <dbReference type="ChEBI" id="CHEBI:537519"/>
        <dbReference type="EC" id="2.6.1.76"/>
    </reaction>
</comment>
<evidence type="ECO:0000256" key="2">
    <source>
        <dbReference type="ARBA" id="ARBA00008954"/>
    </source>
</evidence>
<dbReference type="OrthoDB" id="9801052at2"/>
<dbReference type="AlphaFoldDB" id="A0A368LIR5"/>